<keyword evidence="2" id="KW-1185">Reference proteome</keyword>
<dbReference type="Gene3D" id="3.30.1310.10">
    <property type="entry name" value="Nucleoid-associated protein YbaB-like domain"/>
    <property type="match status" value="1"/>
</dbReference>
<dbReference type="EMBL" id="JAPZVP010000020">
    <property type="protein sequence ID" value="MDA1362183.1"/>
    <property type="molecule type" value="Genomic_DNA"/>
</dbReference>
<organism evidence="1 2">
    <name type="scientific">Glycomyces luteolus</name>
    <dbReference type="NCBI Taxonomy" id="2670330"/>
    <lineage>
        <taxon>Bacteria</taxon>
        <taxon>Bacillati</taxon>
        <taxon>Actinomycetota</taxon>
        <taxon>Actinomycetes</taxon>
        <taxon>Glycomycetales</taxon>
        <taxon>Glycomycetaceae</taxon>
        <taxon>Glycomyces</taxon>
    </lineage>
</organism>
<dbReference type="InterPro" id="IPR004401">
    <property type="entry name" value="YbaB/EbfC"/>
</dbReference>
<sequence>MNSNPDASGIGDILERALSVVREGKQAQEAVDAQTVEAEAADGQVRVTATLSGSVKVAIVDPRAVRLGAEVLAEEITTAVNAALDAAREQAGLPGAMDLDGLSSKIEEIQQQSTQRMQAFMSSLAGAHSSIARAASEERNR</sequence>
<dbReference type="AlphaFoldDB" id="A0A9X3PES1"/>
<dbReference type="GO" id="GO:0003677">
    <property type="term" value="F:DNA binding"/>
    <property type="evidence" value="ECO:0007669"/>
    <property type="project" value="InterPro"/>
</dbReference>
<dbReference type="Proteomes" id="UP001146067">
    <property type="component" value="Unassembled WGS sequence"/>
</dbReference>
<evidence type="ECO:0000313" key="2">
    <source>
        <dbReference type="Proteomes" id="UP001146067"/>
    </source>
</evidence>
<evidence type="ECO:0000313" key="1">
    <source>
        <dbReference type="EMBL" id="MDA1362183.1"/>
    </source>
</evidence>
<comment type="caution">
    <text evidence="1">The sequence shown here is derived from an EMBL/GenBank/DDBJ whole genome shotgun (WGS) entry which is preliminary data.</text>
</comment>
<dbReference type="InterPro" id="IPR036894">
    <property type="entry name" value="YbaB-like_sf"/>
</dbReference>
<dbReference type="RefSeq" id="WP_270112238.1">
    <property type="nucleotide sequence ID" value="NZ_JAPZVP010000020.1"/>
</dbReference>
<name>A0A9X3PES1_9ACTN</name>
<gene>
    <name evidence="1" type="ORF">O1R50_21330</name>
</gene>
<dbReference type="Pfam" id="PF02575">
    <property type="entry name" value="YbaB_DNA_bd"/>
    <property type="match status" value="1"/>
</dbReference>
<protein>
    <submittedName>
        <fullName evidence="1">YbaB/EbfC family nucleoid-associated protein</fullName>
    </submittedName>
</protein>
<reference evidence="1" key="1">
    <citation type="submission" date="2022-12" db="EMBL/GenBank/DDBJ databases">
        <title>Gycomyces niveus sp.nov.,a novel actinomycete isolated from soil in Shouguan.</title>
        <authorList>
            <person name="Yang X."/>
        </authorList>
    </citation>
    <scope>NUCLEOTIDE SEQUENCE</scope>
    <source>
        <strain evidence="1">NEAU-A15</strain>
    </source>
</reference>
<proteinExistence type="predicted"/>
<dbReference type="SUPFAM" id="SSF82607">
    <property type="entry name" value="YbaB-like"/>
    <property type="match status" value="1"/>
</dbReference>
<accession>A0A9X3PES1</accession>